<protein>
    <submittedName>
        <fullName evidence="1">Uncharacterized protein</fullName>
    </submittedName>
</protein>
<sequence length="132" mass="14695">MAPGQCKRGGWISPAWVPPPCLRMGLVVRTDEQYSGRINGEERLQIAHKFPTAASAYEVYRGPKEIKDAHGNVKNPAVLYRKIFGPSRLVSIEYVGVWKTVSSLGTFLICFGQCTASLQMALIFLRAVKYFS</sequence>
<evidence type="ECO:0000313" key="1">
    <source>
        <dbReference type="EMBL" id="KAK1920669.1"/>
    </source>
</evidence>
<evidence type="ECO:0000313" key="2">
    <source>
        <dbReference type="Proteomes" id="UP001182556"/>
    </source>
</evidence>
<dbReference type="AlphaFoldDB" id="A0AAD9FLE9"/>
<dbReference type="Proteomes" id="UP001182556">
    <property type="component" value="Unassembled WGS sequence"/>
</dbReference>
<proteinExistence type="predicted"/>
<comment type="caution">
    <text evidence="1">The sequence shown here is derived from an EMBL/GenBank/DDBJ whole genome shotgun (WGS) entry which is preliminary data.</text>
</comment>
<keyword evidence="2" id="KW-1185">Reference proteome</keyword>
<gene>
    <name evidence="1" type="ORF">DB88DRAFT_475709</name>
</gene>
<accession>A0AAD9FLE9</accession>
<reference evidence="1" key="1">
    <citation type="submission" date="2023-02" db="EMBL/GenBank/DDBJ databases">
        <title>Identification and recombinant expression of a fungal hydrolase from Papiliotrema laurentii that hydrolyzes apple cutin and clears colloidal polyester polyurethane.</title>
        <authorList>
            <consortium name="DOE Joint Genome Institute"/>
            <person name="Roman V.A."/>
            <person name="Bojanowski C."/>
            <person name="Crable B.R."/>
            <person name="Wagner D.N."/>
            <person name="Hung C.S."/>
            <person name="Nadeau L.J."/>
            <person name="Schratz L."/>
            <person name="Haridas S."/>
            <person name="Pangilinan J."/>
            <person name="Lipzen A."/>
            <person name="Na H."/>
            <person name="Yan M."/>
            <person name="Ng V."/>
            <person name="Grigoriev I.V."/>
            <person name="Spatafora J.W."/>
            <person name="Barlow D."/>
            <person name="Biffinger J."/>
            <person name="Kelley-Loughnane N."/>
            <person name="Varaljay V.A."/>
            <person name="Crookes-Goodson W.J."/>
        </authorList>
    </citation>
    <scope>NUCLEOTIDE SEQUENCE</scope>
    <source>
        <strain evidence="1">5307AH</strain>
    </source>
</reference>
<name>A0AAD9FLE9_PAPLA</name>
<organism evidence="1 2">
    <name type="scientific">Papiliotrema laurentii</name>
    <name type="common">Cryptococcus laurentii</name>
    <dbReference type="NCBI Taxonomy" id="5418"/>
    <lineage>
        <taxon>Eukaryota</taxon>
        <taxon>Fungi</taxon>
        <taxon>Dikarya</taxon>
        <taxon>Basidiomycota</taxon>
        <taxon>Agaricomycotina</taxon>
        <taxon>Tremellomycetes</taxon>
        <taxon>Tremellales</taxon>
        <taxon>Rhynchogastremaceae</taxon>
        <taxon>Papiliotrema</taxon>
    </lineage>
</organism>
<dbReference type="EMBL" id="JAODAN010000014">
    <property type="protein sequence ID" value="KAK1920669.1"/>
    <property type="molecule type" value="Genomic_DNA"/>
</dbReference>